<dbReference type="InterPro" id="IPR003961">
    <property type="entry name" value="FN3_dom"/>
</dbReference>
<proteinExistence type="predicted"/>
<dbReference type="CDD" id="cd00063">
    <property type="entry name" value="FN3"/>
    <property type="match status" value="1"/>
</dbReference>
<dbReference type="GO" id="GO:0006508">
    <property type="term" value="P:proteolysis"/>
    <property type="evidence" value="ECO:0007669"/>
    <property type="project" value="InterPro"/>
</dbReference>
<dbReference type="PROSITE" id="PS50853">
    <property type="entry name" value="FN3"/>
    <property type="match status" value="1"/>
</dbReference>
<sequence>MKFIRTYHTAAAALVALMMIPVQMAASPARKTEVILTQPDGHSFQAILKGDEFMKLLTTADGCAVIQEEDGWYCYAYYSAEGQKLSSGYRVGEAAPGTVIAESRNIPYQTLLSNAVTVRNSAKPEETGLMKRLNLAHASSGTRSSDGKISKHGLVLLVQFRDLKFSHDRSDFVSLLAEGKNGSGGAIKYFNDQFNDMYDFTFDVSEPVSLSKSYRYYGANSTKGAGNDARPAEMVTDACRLADSQVDFSKYDDDGDGKVDNVFIFYAGADEAEGAGEYHIWSHAWYLESGAGISLTLDGVKIDRYACTSELSGGELAGIGTFCHEYSHTFGLPDLYDTDYSGSGGKADALWSQTSLMDGGNMNNNGNTPPNFNAIEREILGLSQATTIAEEGSYELSPINEEGQYCRIDGENPGEYYLLECRYAEGWDSYIGGSGLLIYHVDKSANDAGSGLTAFERWQTKSNSVNCNPDHQCADLIEASKPASSPASGLQTSLEQLFFPYGEINSFTPYTDPAFTFWNGTNSIFKITDITRDGNRIRFSISKTEATKIPTPKITETDIFQDAAIISWSVDVGFNGKTYIIWGSGNGGEQTAEVKPYSAGNYAVRLEGLTPKTSYSVRIYCAKDGTNGNSTAGDFTTKAVTENGRPYIYLRYTERNDDNTFPIGVKLPLILFNAAEAAETVWTMDGKPVKTGDNGYYMPSSSGLLKATVTYSDGSTDVITKEIRISNGEQ</sequence>
<dbReference type="NCBIfam" id="TIGR03296">
    <property type="entry name" value="M6dom_TIGR03296"/>
    <property type="match status" value="1"/>
</dbReference>
<comment type="caution">
    <text evidence="3">The sequence shown here is derived from an EMBL/GenBank/DDBJ whole genome shotgun (WGS) entry which is preliminary data.</text>
</comment>
<name>A0A9D9HC38_9BACT</name>
<dbReference type="PANTHER" id="PTHR41775:SF1">
    <property type="entry name" value="PEPTIDASE M6-LIKE DOMAIN-CONTAINING PROTEIN"/>
    <property type="match status" value="1"/>
</dbReference>
<dbReference type="InterPro" id="IPR036116">
    <property type="entry name" value="FN3_sf"/>
</dbReference>
<feature type="domain" description="Fibronectin type-III" evidence="2">
    <location>
        <begin position="550"/>
        <end position="644"/>
    </location>
</feature>
<dbReference type="SUPFAM" id="SSF55486">
    <property type="entry name" value="Metalloproteases ('zincins'), catalytic domain"/>
    <property type="match status" value="1"/>
</dbReference>
<keyword evidence="3" id="KW-0482">Metalloprotease</keyword>
<dbReference type="AlphaFoldDB" id="A0A9D9HC38"/>
<dbReference type="Pfam" id="PF05547">
    <property type="entry name" value="Peptidase_M6"/>
    <property type="match status" value="1"/>
</dbReference>
<dbReference type="PANTHER" id="PTHR41775">
    <property type="entry name" value="SECRETED PROTEIN-RELATED"/>
    <property type="match status" value="1"/>
</dbReference>
<feature type="signal peptide" evidence="1">
    <location>
        <begin position="1"/>
        <end position="25"/>
    </location>
</feature>
<dbReference type="InterPro" id="IPR008757">
    <property type="entry name" value="Peptidase_M6-like_domain"/>
</dbReference>
<organism evidence="3 4">
    <name type="scientific">Candidatus Cryptobacteroides merdavium</name>
    <dbReference type="NCBI Taxonomy" id="2840769"/>
    <lineage>
        <taxon>Bacteria</taxon>
        <taxon>Pseudomonadati</taxon>
        <taxon>Bacteroidota</taxon>
        <taxon>Bacteroidia</taxon>
        <taxon>Bacteroidales</taxon>
        <taxon>Candidatus Cryptobacteroides</taxon>
    </lineage>
</organism>
<evidence type="ECO:0000259" key="2">
    <source>
        <dbReference type="PROSITE" id="PS50853"/>
    </source>
</evidence>
<keyword evidence="3" id="KW-0645">Protease</keyword>
<reference evidence="3" key="1">
    <citation type="submission" date="2020-10" db="EMBL/GenBank/DDBJ databases">
        <authorList>
            <person name="Gilroy R."/>
        </authorList>
    </citation>
    <scope>NUCLEOTIDE SEQUENCE</scope>
    <source>
        <strain evidence="3">D5-748</strain>
    </source>
</reference>
<evidence type="ECO:0000256" key="1">
    <source>
        <dbReference type="SAM" id="SignalP"/>
    </source>
</evidence>
<accession>A0A9D9HC38</accession>
<protein>
    <submittedName>
        <fullName evidence="3">M6 family metalloprotease domain-containing protein</fullName>
    </submittedName>
</protein>
<reference evidence="3" key="2">
    <citation type="journal article" date="2021" name="PeerJ">
        <title>Extensive microbial diversity within the chicken gut microbiome revealed by metagenomics and culture.</title>
        <authorList>
            <person name="Gilroy R."/>
            <person name="Ravi A."/>
            <person name="Getino M."/>
            <person name="Pursley I."/>
            <person name="Horton D.L."/>
            <person name="Alikhan N.F."/>
            <person name="Baker D."/>
            <person name="Gharbi K."/>
            <person name="Hall N."/>
            <person name="Watson M."/>
            <person name="Adriaenssens E.M."/>
            <person name="Foster-Nyarko E."/>
            <person name="Jarju S."/>
            <person name="Secka A."/>
            <person name="Antonio M."/>
            <person name="Oren A."/>
            <person name="Chaudhuri R.R."/>
            <person name="La Ragione R."/>
            <person name="Hildebrand F."/>
            <person name="Pallen M.J."/>
        </authorList>
    </citation>
    <scope>NUCLEOTIDE SEQUENCE</scope>
    <source>
        <strain evidence="3">D5-748</strain>
    </source>
</reference>
<dbReference type="GO" id="GO:0008237">
    <property type="term" value="F:metallopeptidase activity"/>
    <property type="evidence" value="ECO:0007669"/>
    <property type="project" value="UniProtKB-KW"/>
</dbReference>
<dbReference type="EMBL" id="JADIMO010000135">
    <property type="protein sequence ID" value="MBO8446056.1"/>
    <property type="molecule type" value="Genomic_DNA"/>
</dbReference>
<evidence type="ECO:0000313" key="4">
    <source>
        <dbReference type="Proteomes" id="UP000823619"/>
    </source>
</evidence>
<gene>
    <name evidence="3" type="ORF">IAC23_10270</name>
</gene>
<dbReference type="SUPFAM" id="SSF49265">
    <property type="entry name" value="Fibronectin type III"/>
    <property type="match status" value="1"/>
</dbReference>
<dbReference type="InterPro" id="IPR013783">
    <property type="entry name" value="Ig-like_fold"/>
</dbReference>
<keyword evidence="3" id="KW-0378">Hydrolase</keyword>
<dbReference type="Gene3D" id="2.60.40.10">
    <property type="entry name" value="Immunoglobulins"/>
    <property type="match status" value="1"/>
</dbReference>
<dbReference type="Proteomes" id="UP000823619">
    <property type="component" value="Unassembled WGS sequence"/>
</dbReference>
<feature type="chain" id="PRO_5038724300" evidence="1">
    <location>
        <begin position="26"/>
        <end position="730"/>
    </location>
</feature>
<keyword evidence="1" id="KW-0732">Signal</keyword>
<evidence type="ECO:0000313" key="3">
    <source>
        <dbReference type="EMBL" id="MBO8446056.1"/>
    </source>
</evidence>